<sequence length="308" mass="32855">MLDRRIKLRHLEAFTTIARMGSLKAACAELHLTQPALSKTLKELEGILGARLLDRDRGGARVTPEGRVFLEYAGMSLAALRRGVEGVGALRGTGAMPLRVGTLPSVAAHLMPGAVTRLREMAPDVMVTLRDGPHAQLVAELREGALDLVIGRQGAPETMQGVSFTQLYMEHVVCVVRPGHPLAGRRVTVEALADWPVIYPPPRAAIRPLVDRWLIAQGAGPLGDRVESVSGAFGRNHTAATDSVWIISEGVVARDLAEGRLVRLPLDMAATAGPVGLMARPQEAPSQARQIFEQAVVLTAQALAGNPS</sequence>
<dbReference type="InterPro" id="IPR036388">
    <property type="entry name" value="WH-like_DNA-bd_sf"/>
</dbReference>
<dbReference type="GO" id="GO:0003677">
    <property type="term" value="F:DNA binding"/>
    <property type="evidence" value="ECO:0007669"/>
    <property type="project" value="UniProtKB-KW"/>
</dbReference>
<dbReference type="HOGENOM" id="CLU_039613_6_0_5"/>
<dbReference type="SUPFAM" id="SSF46785">
    <property type="entry name" value="Winged helix' DNA-binding domain"/>
    <property type="match status" value="1"/>
</dbReference>
<dbReference type="Pfam" id="PF00126">
    <property type="entry name" value="HTH_1"/>
    <property type="match status" value="1"/>
</dbReference>
<dbReference type="InterPro" id="IPR050950">
    <property type="entry name" value="HTH-type_LysR_regulators"/>
</dbReference>
<dbReference type="Gene3D" id="1.10.10.10">
    <property type="entry name" value="Winged helix-like DNA-binding domain superfamily/Winged helix DNA-binding domain"/>
    <property type="match status" value="1"/>
</dbReference>
<dbReference type="GO" id="GO:0019619">
    <property type="term" value="P:3,4-dihydroxybenzoate catabolic process"/>
    <property type="evidence" value="ECO:0007669"/>
    <property type="project" value="InterPro"/>
</dbReference>
<dbReference type="PRINTS" id="PR00039">
    <property type="entry name" value="HTHLYSR"/>
</dbReference>
<feature type="domain" description="HTH lysR-type" evidence="5">
    <location>
        <begin position="6"/>
        <end position="63"/>
    </location>
</feature>
<evidence type="ECO:0000256" key="4">
    <source>
        <dbReference type="ARBA" id="ARBA00023163"/>
    </source>
</evidence>
<keyword evidence="3" id="KW-0238">DNA-binding</keyword>
<dbReference type="PANTHER" id="PTHR30419">
    <property type="entry name" value="HTH-TYPE TRANSCRIPTIONAL REGULATOR YBHD"/>
    <property type="match status" value="1"/>
</dbReference>
<gene>
    <name evidence="6" type="ORF">Salmuc_03038</name>
</gene>
<dbReference type="GO" id="GO:0003700">
    <property type="term" value="F:DNA-binding transcription factor activity"/>
    <property type="evidence" value="ECO:0007669"/>
    <property type="project" value="InterPro"/>
</dbReference>
<keyword evidence="7" id="KW-1185">Reference proteome</keyword>
<dbReference type="Gene3D" id="3.40.190.10">
    <property type="entry name" value="Periplasmic binding protein-like II"/>
    <property type="match status" value="2"/>
</dbReference>
<dbReference type="InterPro" id="IPR000847">
    <property type="entry name" value="LysR_HTH_N"/>
</dbReference>
<keyword evidence="2" id="KW-0805">Transcription regulation</keyword>
<dbReference type="SUPFAM" id="SSF53850">
    <property type="entry name" value="Periplasmic binding protein-like II"/>
    <property type="match status" value="1"/>
</dbReference>
<accession>S9QLB7</accession>
<reference evidence="7" key="1">
    <citation type="journal article" date="2014" name="Stand. Genomic Sci.">
        <title>Genome sequence of the exopolysaccharide-producing Salipiger mucosus type strain (DSM 16094(T)), a moderately halophilic member of the Roseobacter clade.</title>
        <authorList>
            <person name="Riedel T."/>
            <person name="Spring S."/>
            <person name="Fiebig A."/>
            <person name="Petersen J."/>
            <person name="Kyrpides N.C."/>
            <person name="Goker M."/>
            <person name="Klenk H.P."/>
        </authorList>
    </citation>
    <scope>NUCLEOTIDE SEQUENCE [LARGE SCALE GENOMIC DNA]</scope>
    <source>
        <strain evidence="7">DSM 16094</strain>
    </source>
</reference>
<evidence type="ECO:0000313" key="7">
    <source>
        <dbReference type="Proteomes" id="UP000015347"/>
    </source>
</evidence>
<dbReference type="STRING" id="1123237.Salmuc_03038"/>
<dbReference type="AlphaFoldDB" id="S9QLB7"/>
<keyword evidence="4" id="KW-0804">Transcription</keyword>
<organism evidence="6 7">
    <name type="scientific">Salipiger mucosus DSM 16094</name>
    <dbReference type="NCBI Taxonomy" id="1123237"/>
    <lineage>
        <taxon>Bacteria</taxon>
        <taxon>Pseudomonadati</taxon>
        <taxon>Pseudomonadota</taxon>
        <taxon>Alphaproteobacteria</taxon>
        <taxon>Rhodobacterales</taxon>
        <taxon>Roseobacteraceae</taxon>
        <taxon>Salipiger</taxon>
    </lineage>
</organism>
<dbReference type="RefSeq" id="WP_020042691.1">
    <property type="nucleotide sequence ID" value="NZ_KE557275.1"/>
</dbReference>
<dbReference type="eggNOG" id="COG0583">
    <property type="taxonomic scope" value="Bacteria"/>
</dbReference>
<dbReference type="InterPro" id="IPR036390">
    <property type="entry name" value="WH_DNA-bd_sf"/>
</dbReference>
<dbReference type="EMBL" id="APVH01000024">
    <property type="protein sequence ID" value="EPX82251.1"/>
    <property type="molecule type" value="Genomic_DNA"/>
</dbReference>
<evidence type="ECO:0000259" key="5">
    <source>
        <dbReference type="PROSITE" id="PS50931"/>
    </source>
</evidence>
<dbReference type="Proteomes" id="UP000015347">
    <property type="component" value="Unassembled WGS sequence"/>
</dbReference>
<dbReference type="GO" id="GO:0045893">
    <property type="term" value="P:positive regulation of DNA-templated transcription"/>
    <property type="evidence" value="ECO:0007669"/>
    <property type="project" value="InterPro"/>
</dbReference>
<evidence type="ECO:0000313" key="6">
    <source>
        <dbReference type="EMBL" id="EPX82251.1"/>
    </source>
</evidence>
<dbReference type="Pfam" id="PF03466">
    <property type="entry name" value="LysR_substrate"/>
    <property type="match status" value="1"/>
</dbReference>
<evidence type="ECO:0000256" key="1">
    <source>
        <dbReference type="ARBA" id="ARBA00009437"/>
    </source>
</evidence>
<dbReference type="GO" id="GO:0005829">
    <property type="term" value="C:cytosol"/>
    <property type="evidence" value="ECO:0007669"/>
    <property type="project" value="TreeGrafter"/>
</dbReference>
<comment type="similarity">
    <text evidence="1">Belongs to the LysR transcriptional regulatory family.</text>
</comment>
<protein>
    <submittedName>
        <fullName evidence="6">LysR family transcriptional regulator YdcI</fullName>
    </submittedName>
</protein>
<comment type="caution">
    <text evidence="6">The sequence shown here is derived from an EMBL/GenBank/DDBJ whole genome shotgun (WGS) entry which is preliminary data.</text>
</comment>
<dbReference type="PANTHER" id="PTHR30419:SF8">
    <property type="entry name" value="NITROGEN ASSIMILATION TRANSCRIPTIONAL ACTIVATOR-RELATED"/>
    <property type="match status" value="1"/>
</dbReference>
<dbReference type="PROSITE" id="PS50931">
    <property type="entry name" value="HTH_LYSR"/>
    <property type="match status" value="1"/>
</dbReference>
<name>S9QLB7_9RHOB</name>
<evidence type="ECO:0000256" key="2">
    <source>
        <dbReference type="ARBA" id="ARBA00023015"/>
    </source>
</evidence>
<evidence type="ECO:0000256" key="3">
    <source>
        <dbReference type="ARBA" id="ARBA00023125"/>
    </source>
</evidence>
<proteinExistence type="inferred from homology"/>
<dbReference type="InterPro" id="IPR012787">
    <property type="entry name" value="TF_PcaQ"/>
</dbReference>
<dbReference type="OrthoDB" id="9814165at2"/>
<dbReference type="NCBIfam" id="TIGR02424">
    <property type="entry name" value="TF_pcaQ"/>
    <property type="match status" value="1"/>
</dbReference>
<dbReference type="InterPro" id="IPR005119">
    <property type="entry name" value="LysR_subst-bd"/>
</dbReference>